<organism evidence="5">
    <name type="scientific">Grosmannia clavigera (strain kw1407 / UAMH 11150)</name>
    <name type="common">Blue stain fungus</name>
    <name type="synonym">Graphiocladiella clavigera</name>
    <dbReference type="NCBI Taxonomy" id="655863"/>
    <lineage>
        <taxon>Eukaryota</taxon>
        <taxon>Fungi</taxon>
        <taxon>Dikarya</taxon>
        <taxon>Ascomycota</taxon>
        <taxon>Pezizomycotina</taxon>
        <taxon>Sordariomycetes</taxon>
        <taxon>Sordariomycetidae</taxon>
        <taxon>Ophiostomatales</taxon>
        <taxon>Ophiostomataceae</taxon>
        <taxon>Leptographium</taxon>
    </lineage>
</organism>
<dbReference type="InterPro" id="IPR015915">
    <property type="entry name" value="Kelch-typ_b-propeller"/>
</dbReference>
<feature type="compositionally biased region" description="Basic and acidic residues" evidence="3">
    <location>
        <begin position="162"/>
        <end position="176"/>
    </location>
</feature>
<dbReference type="Proteomes" id="UP000007796">
    <property type="component" value="Unassembled WGS sequence"/>
</dbReference>
<evidence type="ECO:0000313" key="5">
    <source>
        <dbReference type="Proteomes" id="UP000007796"/>
    </source>
</evidence>
<feature type="compositionally biased region" description="Acidic residues" evidence="3">
    <location>
        <begin position="146"/>
        <end position="161"/>
    </location>
</feature>
<sequence>MEQITQLKRRTTDMIQSIPQSIPQSLPQMPQFPQMPRLPHISALSSFTKPGSHDSHYTLKGTWQRVAIPALPRSSHSMDVVAGTAYVFGGESTSARQPTDNSMHAIILPTGSATADYYAIKAVSAKPEPVVPISVPIIQEPTSESEPVDTSEPETAEEEDADGQKRSVDKGKAKEEPVEEIPLSGPALGSVPEPRVGHATAVIGNRIFLFGGRGGPAMAPLEERGRVWVFDTKAHTWSFLDPLAPPVAAPLQAMPEEGDTGLGTTAASRPVFPAARSYHAAVAWNQPGSSTYSNNRHRRATSWVEWVEGDSAEVGTPQRPIVGKIAERARDVDSDGYGSFFVHGGCLADGSRTNDLWAFDVRTRTWKELPSAPGLPRGGTALCLSGGRLYRFGGYNGVSEEGGRLDFLALGLSSSGETSAEPVRVTVAAKGGWHSLISDTVVAVESSREKEEEAKAAAAVSAEAAEKEDEEPTTVATDVSASTEYKGAVAVTTTPAAPGVSAAPAPTIIVSGPEDVWPGARSVASLESVSVGGGWEYLLLALGERSPSGTGHEAAGVFWDDVWAFQVPSDRFSAAGVSDAVTSAVHNVRSKLPRGWFGSLNGSTGQRQGEGRWARLVTAPYDADEAEAEGHGGSDVYGPGPRGWAASAPLRELEENAIVIFGGLNDTNNRLGDAWILRLGDETIEQS</sequence>
<dbReference type="OrthoDB" id="10250130at2759"/>
<protein>
    <submittedName>
        <fullName evidence="4">Kelch repeat protein</fullName>
    </submittedName>
</protein>
<evidence type="ECO:0000313" key="4">
    <source>
        <dbReference type="EMBL" id="EFX03849.1"/>
    </source>
</evidence>
<keyword evidence="5" id="KW-1185">Reference proteome</keyword>
<dbReference type="Pfam" id="PF01344">
    <property type="entry name" value="Kelch_1"/>
    <property type="match status" value="2"/>
</dbReference>
<dbReference type="PANTHER" id="PTHR47435:SF4">
    <property type="entry name" value="KELCH REPEAT PROTEIN (AFU_ORTHOLOGUE AFUA_5G12780)"/>
    <property type="match status" value="1"/>
</dbReference>
<evidence type="ECO:0000256" key="1">
    <source>
        <dbReference type="ARBA" id="ARBA00022737"/>
    </source>
</evidence>
<dbReference type="InParanoid" id="F0XCX2"/>
<feature type="region of interest" description="Disordered" evidence="3">
    <location>
        <begin position="136"/>
        <end position="192"/>
    </location>
</feature>
<dbReference type="EMBL" id="GL629765">
    <property type="protein sequence ID" value="EFX03849.1"/>
    <property type="molecule type" value="Genomic_DNA"/>
</dbReference>
<dbReference type="SUPFAM" id="SSF117281">
    <property type="entry name" value="Kelch motif"/>
    <property type="match status" value="1"/>
</dbReference>
<dbReference type="STRING" id="655863.F0XCX2"/>
<gene>
    <name evidence="4" type="ORF">CMQ_777</name>
</gene>
<accession>F0XCX2</accession>
<dbReference type="PANTHER" id="PTHR47435">
    <property type="entry name" value="KELCH REPEAT PROTEIN (AFU_ORTHOLOGUE AFUA_5G12780)"/>
    <property type="match status" value="1"/>
</dbReference>
<keyword evidence="1" id="KW-0677">Repeat</keyword>
<dbReference type="Gene3D" id="2.120.10.80">
    <property type="entry name" value="Kelch-type beta propeller"/>
    <property type="match status" value="2"/>
</dbReference>
<dbReference type="HOGENOM" id="CLU_030461_1_1_1"/>
<dbReference type="eggNOG" id="KOG0379">
    <property type="taxonomic scope" value="Eukaryota"/>
</dbReference>
<reference evidence="4 5" key="1">
    <citation type="journal article" date="2011" name="Proc. Natl. Acad. Sci. U.S.A.">
        <title>Genome and transcriptome analyses of the mountain pine beetle-fungal symbiont Grosmannia clavigera, a lodgepole pine pathogen.</title>
        <authorList>
            <person name="DiGuistini S."/>
            <person name="Wang Y."/>
            <person name="Liao N.Y."/>
            <person name="Taylor G."/>
            <person name="Tanguay P."/>
            <person name="Feau N."/>
            <person name="Henrissat B."/>
            <person name="Chan S.K."/>
            <person name="Hesse-Orce U."/>
            <person name="Alamouti S.M."/>
            <person name="Tsui C.K.M."/>
            <person name="Docking R.T."/>
            <person name="Levasseur A."/>
            <person name="Haridas S."/>
            <person name="Robertson G."/>
            <person name="Birol I."/>
            <person name="Holt R.A."/>
            <person name="Marra M.A."/>
            <person name="Hamelin R.C."/>
            <person name="Hirst M."/>
            <person name="Jones S.J.M."/>
            <person name="Bohlmann J."/>
            <person name="Breuil C."/>
        </authorList>
    </citation>
    <scope>NUCLEOTIDE SEQUENCE [LARGE SCALE GENOMIC DNA]</scope>
    <source>
        <strain evidence="5">kw1407 / UAMH 11150</strain>
    </source>
</reference>
<dbReference type="InterPro" id="IPR006652">
    <property type="entry name" value="Kelch_1"/>
</dbReference>
<keyword evidence="2" id="KW-0408">Iron</keyword>
<dbReference type="GO" id="GO:0019760">
    <property type="term" value="P:glucosinolate metabolic process"/>
    <property type="evidence" value="ECO:0007669"/>
    <property type="project" value="UniProtKB-ARBA"/>
</dbReference>
<name>F0XCX2_GROCL</name>
<dbReference type="AlphaFoldDB" id="F0XCX2"/>
<evidence type="ECO:0000256" key="3">
    <source>
        <dbReference type="SAM" id="MobiDB-lite"/>
    </source>
</evidence>
<dbReference type="RefSeq" id="XP_014173331.1">
    <property type="nucleotide sequence ID" value="XM_014317856.1"/>
</dbReference>
<proteinExistence type="predicted"/>
<dbReference type="GeneID" id="25981350"/>
<evidence type="ECO:0000256" key="2">
    <source>
        <dbReference type="ARBA" id="ARBA00023004"/>
    </source>
</evidence>